<keyword evidence="3" id="KW-1185">Reference proteome</keyword>
<gene>
    <name evidence="2" type="ORF">E5288_WYG009684</name>
</gene>
<sequence>MRKKPARSLQELLEPVIHSRRKDGARECGSNTAEPLGPLNQRMGRSFREGETNRTNVPPPWCPVEADSVHCENSKGNGVLFDISGDGERKCESSQITEQSDKCSVRRLYRMMYPRYYAYRYRICGNPPDGHMKQCHEIM</sequence>
<dbReference type="Proteomes" id="UP000322234">
    <property type="component" value="Unassembled WGS sequence"/>
</dbReference>
<evidence type="ECO:0000313" key="2">
    <source>
        <dbReference type="EMBL" id="MXQ82458.1"/>
    </source>
</evidence>
<reference evidence="2" key="1">
    <citation type="submission" date="2019-10" db="EMBL/GenBank/DDBJ databases">
        <title>The sequence and de novo assembly of the wild yak genome.</title>
        <authorList>
            <person name="Liu Y."/>
        </authorList>
    </citation>
    <scope>NUCLEOTIDE SEQUENCE [LARGE SCALE GENOMIC DNA]</scope>
    <source>
        <strain evidence="2">WY2019</strain>
    </source>
</reference>
<accession>A0A6B0QX16</accession>
<comment type="caution">
    <text evidence="2">The sequence shown here is derived from an EMBL/GenBank/DDBJ whole genome shotgun (WGS) entry which is preliminary data.</text>
</comment>
<protein>
    <submittedName>
        <fullName evidence="2">Uncharacterized protein</fullName>
    </submittedName>
</protein>
<proteinExistence type="predicted"/>
<dbReference type="EMBL" id="VBQZ03000013">
    <property type="protein sequence ID" value="MXQ82458.1"/>
    <property type="molecule type" value="Genomic_DNA"/>
</dbReference>
<organism evidence="2 3">
    <name type="scientific">Bos mutus</name>
    <name type="common">wild yak</name>
    <dbReference type="NCBI Taxonomy" id="72004"/>
    <lineage>
        <taxon>Eukaryota</taxon>
        <taxon>Metazoa</taxon>
        <taxon>Chordata</taxon>
        <taxon>Craniata</taxon>
        <taxon>Vertebrata</taxon>
        <taxon>Euteleostomi</taxon>
        <taxon>Mammalia</taxon>
        <taxon>Eutheria</taxon>
        <taxon>Laurasiatheria</taxon>
        <taxon>Artiodactyla</taxon>
        <taxon>Ruminantia</taxon>
        <taxon>Pecora</taxon>
        <taxon>Bovidae</taxon>
        <taxon>Bovinae</taxon>
        <taxon>Bos</taxon>
    </lineage>
</organism>
<feature type="region of interest" description="Disordered" evidence="1">
    <location>
        <begin position="20"/>
        <end position="59"/>
    </location>
</feature>
<evidence type="ECO:0000313" key="3">
    <source>
        <dbReference type="Proteomes" id="UP000322234"/>
    </source>
</evidence>
<name>A0A6B0QX16_9CETA</name>
<evidence type="ECO:0000256" key="1">
    <source>
        <dbReference type="SAM" id="MobiDB-lite"/>
    </source>
</evidence>
<dbReference type="AlphaFoldDB" id="A0A6B0QX16"/>